<sequence length="60" mass="7076">MESKFTRGLDWSLSPNCKVMFCCLVVALELLQEFQDVHKKAHRVVDHSKDLWWKPPDYGL</sequence>
<dbReference type="AlphaFoldDB" id="A0AAW0M7U2"/>
<proteinExistence type="predicted"/>
<organism evidence="1 2">
    <name type="scientific">Quercus suber</name>
    <name type="common">Cork oak</name>
    <dbReference type="NCBI Taxonomy" id="58331"/>
    <lineage>
        <taxon>Eukaryota</taxon>
        <taxon>Viridiplantae</taxon>
        <taxon>Streptophyta</taxon>
        <taxon>Embryophyta</taxon>
        <taxon>Tracheophyta</taxon>
        <taxon>Spermatophyta</taxon>
        <taxon>Magnoliopsida</taxon>
        <taxon>eudicotyledons</taxon>
        <taxon>Gunneridae</taxon>
        <taxon>Pentapetalae</taxon>
        <taxon>rosids</taxon>
        <taxon>fabids</taxon>
        <taxon>Fagales</taxon>
        <taxon>Fagaceae</taxon>
        <taxon>Quercus</taxon>
    </lineage>
</organism>
<protein>
    <submittedName>
        <fullName evidence="1">Uncharacterized protein</fullName>
    </submittedName>
</protein>
<accession>A0AAW0M7U2</accession>
<name>A0AAW0M7U2_QUESU</name>
<reference evidence="1 2" key="1">
    <citation type="journal article" date="2018" name="Sci. Data">
        <title>The draft genome sequence of cork oak.</title>
        <authorList>
            <person name="Ramos A.M."/>
            <person name="Usie A."/>
            <person name="Barbosa P."/>
            <person name="Barros P.M."/>
            <person name="Capote T."/>
            <person name="Chaves I."/>
            <person name="Simoes F."/>
            <person name="Abreu I."/>
            <person name="Carrasquinho I."/>
            <person name="Faro C."/>
            <person name="Guimaraes J.B."/>
            <person name="Mendonca D."/>
            <person name="Nobrega F."/>
            <person name="Rodrigues L."/>
            <person name="Saibo N.J.M."/>
            <person name="Varela M.C."/>
            <person name="Egas C."/>
            <person name="Matos J."/>
            <person name="Miguel C.M."/>
            <person name="Oliveira M.M."/>
            <person name="Ricardo C.P."/>
            <person name="Goncalves S."/>
        </authorList>
    </citation>
    <scope>NUCLEOTIDE SEQUENCE [LARGE SCALE GENOMIC DNA]</scope>
    <source>
        <strain evidence="2">cv. HL8</strain>
    </source>
</reference>
<evidence type="ECO:0000313" key="1">
    <source>
        <dbReference type="EMBL" id="KAK7860057.1"/>
    </source>
</evidence>
<gene>
    <name evidence="1" type="ORF">CFP56_000337</name>
</gene>
<evidence type="ECO:0000313" key="2">
    <source>
        <dbReference type="Proteomes" id="UP000237347"/>
    </source>
</evidence>
<dbReference type="Proteomes" id="UP000237347">
    <property type="component" value="Unassembled WGS sequence"/>
</dbReference>
<comment type="caution">
    <text evidence="1">The sequence shown here is derived from an EMBL/GenBank/DDBJ whole genome shotgun (WGS) entry which is preliminary data.</text>
</comment>
<keyword evidence="2" id="KW-1185">Reference proteome</keyword>
<dbReference type="EMBL" id="PKMF04000009">
    <property type="protein sequence ID" value="KAK7860057.1"/>
    <property type="molecule type" value="Genomic_DNA"/>
</dbReference>